<evidence type="ECO:0000259" key="1">
    <source>
        <dbReference type="PROSITE" id="PS51190"/>
    </source>
</evidence>
<dbReference type="Proteomes" id="UP001439008">
    <property type="component" value="Unassembled WGS sequence"/>
</dbReference>
<sequence>MSLLPIASRRAKSSEKDSCEINLMALKIMKRISAKLSGTEFGEFMNEKQQVNELILQATSVKNLSQCYVGWCPFW</sequence>
<dbReference type="PANTHER" id="PTHR11139">
    <property type="entry name" value="ATAXIA TELANGIECTASIA MUTATED ATM -RELATED"/>
    <property type="match status" value="1"/>
</dbReference>
<evidence type="ECO:0000313" key="2">
    <source>
        <dbReference type="EMBL" id="MES1921072.1"/>
    </source>
</evidence>
<dbReference type="InterPro" id="IPR003152">
    <property type="entry name" value="FATC_dom"/>
</dbReference>
<name>A0ABV2AN52_9EUKA</name>
<accession>A0ABV2AN52</accession>
<evidence type="ECO:0000313" key="3">
    <source>
        <dbReference type="Proteomes" id="UP001439008"/>
    </source>
</evidence>
<reference evidence="2 3" key="1">
    <citation type="journal article" date="2024" name="BMC Biol.">
        <title>Comparative genomics of Ascetosporea gives new insight into the evolutionary basis for animal parasitism in Rhizaria.</title>
        <authorList>
            <person name="Hiltunen Thoren M."/>
            <person name="Onut-Brannstrom I."/>
            <person name="Alfjorden A."/>
            <person name="Peckova H."/>
            <person name="Swords F."/>
            <person name="Hooper C."/>
            <person name="Holzer A.S."/>
            <person name="Bass D."/>
            <person name="Burki F."/>
        </authorList>
    </citation>
    <scope>NUCLEOTIDE SEQUENCE [LARGE SCALE GENOMIC DNA]</scope>
    <source>
        <strain evidence="2">20-A016</strain>
    </source>
</reference>
<dbReference type="EMBL" id="JBDODL010001064">
    <property type="protein sequence ID" value="MES1921072.1"/>
    <property type="molecule type" value="Genomic_DNA"/>
</dbReference>
<dbReference type="PROSITE" id="PS51190">
    <property type="entry name" value="FATC"/>
    <property type="match status" value="1"/>
</dbReference>
<dbReference type="SMART" id="SM01343">
    <property type="entry name" value="FATC"/>
    <property type="match status" value="1"/>
</dbReference>
<proteinExistence type="predicted"/>
<dbReference type="InterPro" id="IPR050517">
    <property type="entry name" value="DDR_Repair_Kinase"/>
</dbReference>
<feature type="domain" description="FATC" evidence="1">
    <location>
        <begin position="43"/>
        <end position="75"/>
    </location>
</feature>
<protein>
    <recommendedName>
        <fullName evidence="1">FATC domain-containing protein</fullName>
    </recommendedName>
</protein>
<dbReference type="PANTHER" id="PTHR11139:SF9">
    <property type="entry name" value="SERINE_THREONINE-PROTEIN KINASE MTOR"/>
    <property type="match status" value="1"/>
</dbReference>
<keyword evidence="3" id="KW-1185">Reference proteome</keyword>
<comment type="caution">
    <text evidence="2">The sequence shown here is derived from an EMBL/GenBank/DDBJ whole genome shotgun (WGS) entry which is preliminary data.</text>
</comment>
<dbReference type="Pfam" id="PF02260">
    <property type="entry name" value="FATC"/>
    <property type="match status" value="1"/>
</dbReference>
<organism evidence="2 3">
    <name type="scientific">Bonamia ostreae</name>
    <dbReference type="NCBI Taxonomy" id="126728"/>
    <lineage>
        <taxon>Eukaryota</taxon>
        <taxon>Sar</taxon>
        <taxon>Rhizaria</taxon>
        <taxon>Endomyxa</taxon>
        <taxon>Ascetosporea</taxon>
        <taxon>Haplosporida</taxon>
        <taxon>Bonamia</taxon>
    </lineage>
</organism>
<gene>
    <name evidence="2" type="ORF">MHBO_002666</name>
</gene>